<dbReference type="GO" id="GO:0033554">
    <property type="term" value="P:cellular response to stress"/>
    <property type="evidence" value="ECO:0007669"/>
    <property type="project" value="UniProtKB-ARBA"/>
</dbReference>
<comment type="caution">
    <text evidence="18">The sequence shown here is derived from an EMBL/GenBank/DDBJ whole genome shotgun (WGS) entry which is preliminary data.</text>
</comment>
<reference evidence="18" key="1">
    <citation type="journal article" date="2021" name="Open Biol.">
        <title>Shared evolutionary footprints suggest mitochondrial oxidative damage underlies multiple complex I losses in fungi.</title>
        <authorList>
            <person name="Schikora-Tamarit M.A."/>
            <person name="Marcet-Houben M."/>
            <person name="Nosek J."/>
            <person name="Gabaldon T."/>
        </authorList>
    </citation>
    <scope>NUCLEOTIDE SEQUENCE</scope>
    <source>
        <strain evidence="18">CBS6341</strain>
    </source>
</reference>
<dbReference type="InterPro" id="IPR033923">
    <property type="entry name" value="PAK_BD"/>
</dbReference>
<evidence type="ECO:0000256" key="8">
    <source>
        <dbReference type="ARBA" id="ARBA00022777"/>
    </source>
</evidence>
<evidence type="ECO:0000256" key="3">
    <source>
        <dbReference type="ARBA" id="ARBA00012513"/>
    </source>
</evidence>
<feature type="compositionally biased region" description="Low complexity" evidence="15">
    <location>
        <begin position="583"/>
        <end position="598"/>
    </location>
</feature>
<dbReference type="SMART" id="SM00220">
    <property type="entry name" value="S_TKc"/>
    <property type="match status" value="1"/>
</dbReference>
<sequence>MDKLDQTGIPRVPGVFNVNELRDDNDNDNENNSNNDNNNSQTIIDKTLDPGKPLKKDLQDLIQGINIDETQSSKLEIDINNDNFNDDNSINEDYNDNQQHIIIDKDVENIEQNQEEEEDIDINNDNLNDSISFENVSDYESMNDVESKFHNDDDIEVNSLEENEKQFINNSSDNLSHTVIKSSSQDVISQTISSLNNNKNDKDDVSNNNKNDKDDVSNNNDHNNNNLSTFKDTELDTGLDSNFEAKLLDNYIEESNNNTPLDKDKDLQDDDDSFNDSKDIDTDFPIATSSNINISQLSESNQSSNINIADLTMINGSTESVIIQSNQNNQNNNINNQNNSYYQPLPINQNNNHNQLQQPVSITQPQSRSISNSSLKSNSIKVKNKRKSGNKVKEVFSSFVSSIRSPSSSSSSSTSFSNQQEHRLSQQSLKISTPYDAKHVAHVGIDSHGQYTGLPEEWEKLLMSSGISKFEQEKHPKEVRDIVAFYQDHNNQNNDEKMLKLIPKTPIVQQTPILNNEKISNNNVEDKQFIPSRPPPKPPSIKSPQINSPLTRNTSIKSFKTPIINHINSFSPSRPPPPPPPQSSSLSIPSSSSAAANIPPIPRTPSINHQQPLDKSEKRSPDQSTAAVPTTPAIVPPLPPKHQNSKEKPVRDPQEVARKKEEKRKKNQLIYAKLATIVSNGDPTEFYSNLSKIGQGASGGVYTAIERGSNRDVAIKQMNLEQQPKKELIINEILVMKGSKHQNIVNFIDSYLLKGDLWVVMEYMEGGSLTDVVTYSVMTESQIGSVLRETLQGLEFLHSKGVIHRDIKSDNVLLSLNGSIKLTDFGFCAQINEAQVKRNTMVGTPYWMAPEVVLRKQYGPKVDIWSLGIMIIEMIEGEPPYLNETPLRALYLIVTNGTPSLKDPESLTKTLRNFLSWCLKVEPEERGSAKELLQDEFIKQAEDSSCLSPLVKLARMKKKAESEDD</sequence>
<dbReference type="OrthoDB" id="248923at2759"/>
<evidence type="ECO:0000256" key="4">
    <source>
        <dbReference type="ARBA" id="ARBA00022490"/>
    </source>
</evidence>
<dbReference type="SUPFAM" id="SSF56112">
    <property type="entry name" value="Protein kinase-like (PK-like)"/>
    <property type="match status" value="1"/>
</dbReference>
<dbReference type="InterPro" id="IPR000719">
    <property type="entry name" value="Prot_kinase_dom"/>
</dbReference>
<dbReference type="InterPro" id="IPR051931">
    <property type="entry name" value="PAK3-like"/>
</dbReference>
<feature type="domain" description="CRIB" evidence="17">
    <location>
        <begin position="431"/>
        <end position="444"/>
    </location>
</feature>
<evidence type="ECO:0000256" key="12">
    <source>
        <dbReference type="ARBA" id="ARBA00070332"/>
    </source>
</evidence>
<evidence type="ECO:0000256" key="10">
    <source>
        <dbReference type="ARBA" id="ARBA00047899"/>
    </source>
</evidence>
<dbReference type="EC" id="2.7.11.1" evidence="3"/>
<dbReference type="Gene3D" id="1.10.510.10">
    <property type="entry name" value="Transferase(Phosphotransferase) domain 1"/>
    <property type="match status" value="1"/>
</dbReference>
<gene>
    <name evidence="18" type="ORF">WICMUC_000757</name>
</gene>
<dbReference type="FunFam" id="1.10.510.10:FF:000011">
    <property type="entry name" value="Non-specific serine/threonine protein kinase"/>
    <property type="match status" value="1"/>
</dbReference>
<feature type="compositionally biased region" description="Low complexity" evidence="15">
    <location>
        <begin position="402"/>
        <end position="417"/>
    </location>
</feature>
<evidence type="ECO:0000256" key="1">
    <source>
        <dbReference type="ARBA" id="ARBA00004496"/>
    </source>
</evidence>
<feature type="compositionally biased region" description="Low complexity" evidence="15">
    <location>
        <begin position="367"/>
        <end position="381"/>
    </location>
</feature>
<dbReference type="Proteomes" id="UP000769528">
    <property type="component" value="Unassembled WGS sequence"/>
</dbReference>
<keyword evidence="5" id="KW-0723">Serine/threonine-protein kinase</keyword>
<dbReference type="PROSITE" id="PS50011">
    <property type="entry name" value="PROTEIN_KINASE_DOM"/>
    <property type="match status" value="1"/>
</dbReference>
<dbReference type="PROSITE" id="PS00108">
    <property type="entry name" value="PROTEIN_KINASE_ST"/>
    <property type="match status" value="1"/>
</dbReference>
<dbReference type="PROSITE" id="PS50108">
    <property type="entry name" value="CRIB"/>
    <property type="match status" value="1"/>
</dbReference>
<dbReference type="GO" id="GO:0030447">
    <property type="term" value="P:filamentous growth"/>
    <property type="evidence" value="ECO:0007669"/>
    <property type="project" value="UniProtKB-ARBA"/>
</dbReference>
<evidence type="ECO:0000256" key="7">
    <source>
        <dbReference type="ARBA" id="ARBA00022741"/>
    </source>
</evidence>
<dbReference type="Gene3D" id="3.90.810.10">
    <property type="entry name" value="CRIB domain"/>
    <property type="match status" value="1"/>
</dbReference>
<reference evidence="18" key="2">
    <citation type="submission" date="2021-01" db="EMBL/GenBank/DDBJ databases">
        <authorList>
            <person name="Schikora-Tamarit M.A."/>
        </authorList>
    </citation>
    <scope>NUCLEOTIDE SEQUENCE</scope>
    <source>
        <strain evidence="18">CBS6341</strain>
    </source>
</reference>
<feature type="compositionally biased region" description="Pro residues" evidence="15">
    <location>
        <begin position="573"/>
        <end position="582"/>
    </location>
</feature>
<comment type="subcellular location">
    <subcellularLocation>
        <location evidence="1">Cytoplasm</location>
    </subcellularLocation>
</comment>
<feature type="binding site" evidence="14">
    <location>
        <position position="716"/>
    </location>
    <ligand>
        <name>ATP</name>
        <dbReference type="ChEBI" id="CHEBI:30616"/>
    </ligand>
</feature>
<evidence type="ECO:0000256" key="14">
    <source>
        <dbReference type="PROSITE-ProRule" id="PRU10141"/>
    </source>
</evidence>
<dbReference type="GO" id="GO:0005524">
    <property type="term" value="F:ATP binding"/>
    <property type="evidence" value="ECO:0007669"/>
    <property type="project" value="UniProtKB-UniRule"/>
</dbReference>
<feature type="region of interest" description="Disordered" evidence="15">
    <location>
        <begin position="254"/>
        <end position="285"/>
    </location>
</feature>
<dbReference type="GO" id="GO:0004674">
    <property type="term" value="F:protein serine/threonine kinase activity"/>
    <property type="evidence" value="ECO:0007669"/>
    <property type="project" value="UniProtKB-KW"/>
</dbReference>
<feature type="region of interest" description="Disordered" evidence="15">
    <location>
        <begin position="194"/>
        <end position="234"/>
    </location>
</feature>
<dbReference type="FunFam" id="3.30.200.20:FF:000385">
    <property type="entry name" value="Non-specific serine/threonine protein kinase"/>
    <property type="match status" value="1"/>
</dbReference>
<comment type="catalytic activity">
    <reaction evidence="11">
        <text>L-seryl-[protein] + ATP = O-phospho-L-seryl-[protein] + ADP + H(+)</text>
        <dbReference type="Rhea" id="RHEA:17989"/>
        <dbReference type="Rhea" id="RHEA-COMP:9863"/>
        <dbReference type="Rhea" id="RHEA-COMP:11604"/>
        <dbReference type="ChEBI" id="CHEBI:15378"/>
        <dbReference type="ChEBI" id="CHEBI:29999"/>
        <dbReference type="ChEBI" id="CHEBI:30616"/>
        <dbReference type="ChEBI" id="CHEBI:83421"/>
        <dbReference type="ChEBI" id="CHEBI:456216"/>
        <dbReference type="EC" id="2.7.11.1"/>
    </reaction>
</comment>
<evidence type="ECO:0000313" key="19">
    <source>
        <dbReference type="Proteomes" id="UP000769528"/>
    </source>
</evidence>
<dbReference type="GO" id="GO:0005737">
    <property type="term" value="C:cytoplasm"/>
    <property type="evidence" value="ECO:0007669"/>
    <property type="project" value="UniProtKB-SubCell"/>
</dbReference>
<feature type="region of interest" description="Disordered" evidence="15">
    <location>
        <begin position="1"/>
        <end position="50"/>
    </location>
</feature>
<feature type="domain" description="Protein kinase" evidence="16">
    <location>
        <begin position="687"/>
        <end position="938"/>
    </location>
</feature>
<feature type="region of interest" description="Disordered" evidence="15">
    <location>
        <begin position="566"/>
        <end position="665"/>
    </location>
</feature>
<evidence type="ECO:0000256" key="11">
    <source>
        <dbReference type="ARBA" id="ARBA00048679"/>
    </source>
</evidence>
<evidence type="ECO:0000256" key="6">
    <source>
        <dbReference type="ARBA" id="ARBA00022679"/>
    </source>
</evidence>
<accession>A0A9P8TI62</accession>
<feature type="compositionally biased region" description="Pro residues" evidence="15">
    <location>
        <begin position="532"/>
        <end position="541"/>
    </location>
</feature>
<evidence type="ECO:0000256" key="2">
    <source>
        <dbReference type="ARBA" id="ARBA00008874"/>
    </source>
</evidence>
<dbReference type="InterPro" id="IPR036936">
    <property type="entry name" value="CRIB_dom_sf"/>
</dbReference>
<dbReference type="GO" id="GO:0000165">
    <property type="term" value="P:MAPK cascade"/>
    <property type="evidence" value="ECO:0007669"/>
    <property type="project" value="UniProtKB-ARBA"/>
</dbReference>
<dbReference type="PROSITE" id="PS00107">
    <property type="entry name" value="PROTEIN_KINASE_ATP"/>
    <property type="match status" value="1"/>
</dbReference>
<organism evidence="18 19">
    <name type="scientific">Wickerhamomyces mucosus</name>
    <dbReference type="NCBI Taxonomy" id="1378264"/>
    <lineage>
        <taxon>Eukaryota</taxon>
        <taxon>Fungi</taxon>
        <taxon>Dikarya</taxon>
        <taxon>Ascomycota</taxon>
        <taxon>Saccharomycotina</taxon>
        <taxon>Saccharomycetes</taxon>
        <taxon>Phaffomycetales</taxon>
        <taxon>Wickerhamomycetaceae</taxon>
        <taxon>Wickerhamomyces</taxon>
    </lineage>
</organism>
<keyword evidence="4" id="KW-0963">Cytoplasm</keyword>
<dbReference type="Gene3D" id="3.30.200.20">
    <property type="entry name" value="Phosphorylase Kinase, domain 1"/>
    <property type="match status" value="1"/>
</dbReference>
<keyword evidence="9 14" id="KW-0067">ATP-binding</keyword>
<dbReference type="CDD" id="cd01093">
    <property type="entry name" value="CRIB_PAK_like"/>
    <property type="match status" value="1"/>
</dbReference>
<dbReference type="EMBL" id="JAEUBF010000249">
    <property type="protein sequence ID" value="KAH3679726.1"/>
    <property type="molecule type" value="Genomic_DNA"/>
</dbReference>
<evidence type="ECO:0000256" key="13">
    <source>
        <dbReference type="ARBA" id="ARBA00071463"/>
    </source>
</evidence>
<feature type="region of interest" description="Disordered" evidence="15">
    <location>
        <begin position="328"/>
        <end position="387"/>
    </location>
</feature>
<dbReference type="Pfam" id="PF00069">
    <property type="entry name" value="Pkinase"/>
    <property type="match status" value="1"/>
</dbReference>
<feature type="compositionally biased region" description="Basic and acidic residues" evidence="15">
    <location>
        <begin position="612"/>
        <end position="621"/>
    </location>
</feature>
<feature type="compositionally biased region" description="Low complexity" evidence="15">
    <location>
        <begin position="217"/>
        <end position="226"/>
    </location>
</feature>
<evidence type="ECO:0000256" key="15">
    <source>
        <dbReference type="SAM" id="MobiDB-lite"/>
    </source>
</evidence>
<dbReference type="AlphaFoldDB" id="A0A9P8TI62"/>
<feature type="compositionally biased region" description="Low complexity" evidence="15">
    <location>
        <begin position="328"/>
        <end position="359"/>
    </location>
</feature>
<feature type="region of interest" description="Disordered" evidence="15">
    <location>
        <begin position="526"/>
        <end position="553"/>
    </location>
</feature>
<keyword evidence="6" id="KW-0808">Transferase</keyword>
<keyword evidence="8" id="KW-0418">Kinase</keyword>
<comment type="catalytic activity">
    <reaction evidence="10">
        <text>L-threonyl-[protein] + ATP = O-phospho-L-threonyl-[protein] + ADP + H(+)</text>
        <dbReference type="Rhea" id="RHEA:46608"/>
        <dbReference type="Rhea" id="RHEA-COMP:11060"/>
        <dbReference type="Rhea" id="RHEA-COMP:11605"/>
        <dbReference type="ChEBI" id="CHEBI:15378"/>
        <dbReference type="ChEBI" id="CHEBI:30013"/>
        <dbReference type="ChEBI" id="CHEBI:30616"/>
        <dbReference type="ChEBI" id="CHEBI:61977"/>
        <dbReference type="ChEBI" id="CHEBI:456216"/>
        <dbReference type="EC" id="2.7.11.1"/>
    </reaction>
</comment>
<dbReference type="PANTHER" id="PTHR45832">
    <property type="entry name" value="SERINE/THREONINE-PROTEIN KINASE SAMKA-RELATED-RELATED"/>
    <property type="match status" value="1"/>
</dbReference>
<protein>
    <recommendedName>
        <fullName evidence="12">Serine/threonine-protein kinase STE20</fullName>
        <ecNumber evidence="3">2.7.11.1</ecNumber>
    </recommendedName>
    <alternativeName>
        <fullName evidence="13">Serine/threonine-protein kinase ste20</fullName>
    </alternativeName>
</protein>
<evidence type="ECO:0000259" key="16">
    <source>
        <dbReference type="PROSITE" id="PS50011"/>
    </source>
</evidence>
<evidence type="ECO:0000259" key="17">
    <source>
        <dbReference type="PROSITE" id="PS50108"/>
    </source>
</evidence>
<evidence type="ECO:0000256" key="5">
    <source>
        <dbReference type="ARBA" id="ARBA00022527"/>
    </source>
</evidence>
<feature type="compositionally biased region" description="Basic and acidic residues" evidence="15">
    <location>
        <begin position="199"/>
        <end position="216"/>
    </location>
</feature>
<keyword evidence="19" id="KW-1185">Reference proteome</keyword>
<dbReference type="PANTHER" id="PTHR45832:SF22">
    <property type="entry name" value="SERINE_THREONINE-PROTEIN KINASE SAMKA-RELATED"/>
    <property type="match status" value="1"/>
</dbReference>
<name>A0A9P8TI62_9ASCO</name>
<dbReference type="InterPro" id="IPR000095">
    <property type="entry name" value="CRIB_dom"/>
</dbReference>
<feature type="compositionally biased region" description="Basic and acidic residues" evidence="15">
    <location>
        <begin position="644"/>
        <end position="660"/>
    </location>
</feature>
<dbReference type="InterPro" id="IPR011009">
    <property type="entry name" value="Kinase-like_dom_sf"/>
</dbReference>
<feature type="compositionally biased region" description="Low complexity" evidence="15">
    <location>
        <begin position="30"/>
        <end position="40"/>
    </location>
</feature>
<evidence type="ECO:0000256" key="9">
    <source>
        <dbReference type="ARBA" id="ARBA00022840"/>
    </source>
</evidence>
<dbReference type="InterPro" id="IPR017441">
    <property type="entry name" value="Protein_kinase_ATP_BS"/>
</dbReference>
<dbReference type="CDD" id="cd06614">
    <property type="entry name" value="STKc_PAK"/>
    <property type="match status" value="1"/>
</dbReference>
<dbReference type="InterPro" id="IPR008271">
    <property type="entry name" value="Ser/Thr_kinase_AS"/>
</dbReference>
<dbReference type="Pfam" id="PF00786">
    <property type="entry name" value="PBD"/>
    <property type="match status" value="1"/>
</dbReference>
<evidence type="ECO:0000313" key="18">
    <source>
        <dbReference type="EMBL" id="KAH3679726.1"/>
    </source>
</evidence>
<proteinExistence type="inferred from homology"/>
<dbReference type="SMART" id="SM00285">
    <property type="entry name" value="PBD"/>
    <property type="match status" value="1"/>
</dbReference>
<comment type="similarity">
    <text evidence="2">Belongs to the protein kinase superfamily. STE Ser/Thr protein kinase family. STE20 subfamily.</text>
</comment>
<keyword evidence="7 14" id="KW-0547">Nucleotide-binding</keyword>
<feature type="region of interest" description="Disordered" evidence="15">
    <location>
        <begin position="402"/>
        <end position="427"/>
    </location>
</feature>